<dbReference type="InterPro" id="IPR003593">
    <property type="entry name" value="AAA+_ATPase"/>
</dbReference>
<comment type="catalytic activity">
    <reaction evidence="11">
        <text>ATP + H2O + xenobioticSide 1 = ADP + phosphate + xenobioticSide 2.</text>
        <dbReference type="EC" id="7.6.2.2"/>
    </reaction>
</comment>
<dbReference type="PANTHER" id="PTHR24223">
    <property type="entry name" value="ATP-BINDING CASSETTE SUB-FAMILY C"/>
    <property type="match status" value="1"/>
</dbReference>
<evidence type="ECO:0000256" key="8">
    <source>
        <dbReference type="ARBA" id="ARBA00022967"/>
    </source>
</evidence>
<reference evidence="15 16" key="1">
    <citation type="journal article" date="2019" name="Genome Biol. Evol.">
        <title>Insights into the evolution of the New World diploid cottons (Gossypium, subgenus Houzingenia) based on genome sequencing.</title>
        <authorList>
            <person name="Grover C.E."/>
            <person name="Arick M.A. 2nd"/>
            <person name="Thrash A."/>
            <person name="Conover J.L."/>
            <person name="Sanders W.S."/>
            <person name="Peterson D.G."/>
            <person name="Frelichowski J.E."/>
            <person name="Scheffler J.A."/>
            <person name="Scheffler B.E."/>
            <person name="Wendel J.F."/>
        </authorList>
    </citation>
    <scope>NUCLEOTIDE SEQUENCE [LARGE SCALE GENOMIC DNA]</scope>
    <source>
        <strain evidence="15">157</strain>
        <tissue evidence="15">Leaf</tissue>
    </source>
</reference>
<dbReference type="InterPro" id="IPR044726">
    <property type="entry name" value="ABCC_6TM_D2"/>
</dbReference>
<evidence type="ECO:0000259" key="13">
    <source>
        <dbReference type="PROSITE" id="PS50893"/>
    </source>
</evidence>
<dbReference type="PANTHER" id="PTHR24223:SF222">
    <property type="entry name" value="OS01G0902100 PROTEIN"/>
    <property type="match status" value="1"/>
</dbReference>
<dbReference type="EC" id="7.6.2.2" evidence="3"/>
<dbReference type="InterPro" id="IPR036640">
    <property type="entry name" value="ABC1_TM_sf"/>
</dbReference>
<evidence type="ECO:0000256" key="9">
    <source>
        <dbReference type="ARBA" id="ARBA00022989"/>
    </source>
</evidence>
<dbReference type="FunFam" id="3.40.50.300:FF:003838">
    <property type="entry name" value="ATP-dependent bile acid permease, putative"/>
    <property type="match status" value="1"/>
</dbReference>
<keyword evidence="9 12" id="KW-1133">Transmembrane helix</keyword>
<dbReference type="GO" id="GO:0016887">
    <property type="term" value="F:ATP hydrolysis activity"/>
    <property type="evidence" value="ECO:0007669"/>
    <property type="project" value="InterPro"/>
</dbReference>
<dbReference type="SUPFAM" id="SSF90123">
    <property type="entry name" value="ABC transporter transmembrane region"/>
    <property type="match status" value="2"/>
</dbReference>
<feature type="transmembrane region" description="Helical" evidence="12">
    <location>
        <begin position="6"/>
        <end position="25"/>
    </location>
</feature>
<evidence type="ECO:0000313" key="15">
    <source>
        <dbReference type="EMBL" id="MBA0572724.1"/>
    </source>
</evidence>
<dbReference type="PROSITE" id="PS50929">
    <property type="entry name" value="ABC_TM1F"/>
    <property type="match status" value="2"/>
</dbReference>
<dbReference type="GO" id="GO:0005524">
    <property type="term" value="F:ATP binding"/>
    <property type="evidence" value="ECO:0007669"/>
    <property type="project" value="UniProtKB-KW"/>
</dbReference>
<feature type="transmembrane region" description="Helical" evidence="12">
    <location>
        <begin position="77"/>
        <end position="100"/>
    </location>
</feature>
<dbReference type="PROSITE" id="PS00211">
    <property type="entry name" value="ABC_TRANSPORTER_1"/>
    <property type="match status" value="1"/>
</dbReference>
<dbReference type="InterPro" id="IPR011527">
    <property type="entry name" value="ABC1_TM_dom"/>
</dbReference>
<comment type="caution">
    <text evidence="15">The sequence shown here is derived from an EMBL/GenBank/DDBJ whole genome shotgun (WGS) entry which is preliminary data.</text>
</comment>
<evidence type="ECO:0000256" key="11">
    <source>
        <dbReference type="ARBA" id="ARBA00034018"/>
    </source>
</evidence>
<sequence>MEVSLEVVNVPFAIALLAWIIIDILKRRGHENDSNNDDVKGKIRGYLRVFNVVTVVFSIIIFVLNLGFGFYTYWNYGIVPTKSVCLAITWFVASLVLIYWRNRGFSELKPRPPLVLILWWVFSFGLVSFSVLVYVVRLLGFRELPYRLPEPDIVDVVSLPLLVLFCCRCCCRPLSHGELERPLLLRKENDDDSSFNNASIWSQLTFQWLNPLFEKGRIEKLELHHIPSVPESETADNASLLLEESIRKQKTKSTSLPKAITGTVWKSLAINAVFAGLNTSASYIGPFLISNFVNFLTQKDDSSSYHYGLVLAFIFFFSKTVESLTQRLWYFGAHRIGIRVRAALTVLIYKKSLSTKFVGPSNGKVINLINVDAERIGDFCWYIHGVWLLPIQVFLALVILYWNLGAAPSVAAVFATILVMVSNTPLANRQERLHSKIMEAKDSRIKVTSETLKSMRVLKLHSWEPTFLNKLLQLRETERNWLKKYLYTCSAVAFLFWASPTLVSVITFGVCILLETPLTSGTVLSALATFRILQEPIYNLPELISMIAQTKVSFDRIQEFLGEEDQRKFIMSSGPKESGVAVEIEAGEYAWDSSSQSLKNPTIKITEKMKIMEGYKIAICGSVGSGKSSLLCSILGEIPRISGAVIKVYGKKAYVPQRPWVQTGTIRENILFGKDMDDAFYERVLEACALNQDIEMWDNKDMSVVGERGMNLSGGQKQRIQLARAVYSDSDIYILDDPFSAVDAHTGTHLFKKCLKGLLSEKTVIYATHQLEFLNAADLVLVMKDGLVVQSGKYEELIADSDGELVRQMNAHRKSLDQMNPPQDNDSLIAKPCQISQIEVIEEKYGDPICFGKLFERSQEEETETGRVKWSVYSTFVTAAYKGALVPVVLLCQVLFQGLQIGSNYWIAWATEENHKVSREQLIGIFVMLSGGSSIFILGRAVLLATIAIETAQRLFLGMITSVFRAPISFFDSTPSSRILNRSSTDQSTLDTDIPYRLAGLAFALIQLFSIIILMSHVAWQIFLLFIAILGISFWYQTYYITTARELARMVGSRKAPILHHFSESITGAGTIRCFNQEDRFIEKNLSLIDDYSRVSFHNSGTMEWLCVRINFLFNFVFFLVLIILVSLPRSTIDPSKSFLTALIVYCFLFLKFLNAEYHVSCIRVVSGLAGLAATYGLNLNVLQAWVIWNLCNVENKMISVERVLQFTNIASEAPLVIEDRRPKPEWPTEGTIELENLQVQYKPTLPLVLKGITCTFPGEMKIGVVGRTGSGKSTLIQALFRVVEPSGGRIIIDGVDISTIGLQDLRSRLGIIPQDPTLFQGTIRTNLDPLQQHSDQEIWEVMLNPGFSDDIYRRNGYRCWDSNPEPTAYYYQAAYGSRHRENGCICWDSIPELAAYRAAYGSRHRENGCICWDSNPKPTEYRGGNCYILVSLITYIQENWLWMLGFESRTLYLSNYLLSPKETQAKIVRNVEVLDKCRLADIVRQDQRLLDAPVAEDGENWSVGQRQLVCLARVLLKKRRILVLDEATASIDTATDNVIQETIREETSKCTVITVAHRIPTVIDNDLVLVLDKGKFQSFLS</sequence>
<feature type="transmembrane region" description="Helical" evidence="12">
    <location>
        <begin position="410"/>
        <end position="428"/>
    </location>
</feature>
<comment type="subcellular location">
    <subcellularLocation>
        <location evidence="1">Membrane</location>
        <topology evidence="1">Multi-pass membrane protein</topology>
    </subcellularLocation>
</comment>
<dbReference type="SMART" id="SM00382">
    <property type="entry name" value="AAA"/>
    <property type="match status" value="2"/>
</dbReference>
<dbReference type="Proteomes" id="UP000593572">
    <property type="component" value="Unassembled WGS sequence"/>
</dbReference>
<dbReference type="FunFam" id="3.40.50.300:FF:000508">
    <property type="entry name" value="ABC transporter C family member 5"/>
    <property type="match status" value="1"/>
</dbReference>
<gene>
    <name evidence="15" type="ORF">Golob_003047</name>
</gene>
<evidence type="ECO:0000256" key="5">
    <source>
        <dbReference type="ARBA" id="ARBA00022692"/>
    </source>
</evidence>
<feature type="transmembrane region" description="Helical" evidence="12">
    <location>
        <begin position="268"/>
        <end position="289"/>
    </location>
</feature>
<feature type="transmembrane region" description="Helical" evidence="12">
    <location>
        <begin position="1166"/>
        <end position="1189"/>
    </location>
</feature>
<feature type="transmembrane region" description="Helical" evidence="12">
    <location>
        <begin position="922"/>
        <end position="949"/>
    </location>
</feature>
<feature type="transmembrane region" description="Helical" evidence="12">
    <location>
        <begin position="379"/>
        <end position="404"/>
    </location>
</feature>
<feature type="transmembrane region" description="Helical" evidence="12">
    <location>
        <begin position="1138"/>
        <end position="1154"/>
    </location>
</feature>
<feature type="domain" description="ABC transmembrane type-1" evidence="14">
    <location>
        <begin position="888"/>
        <end position="1127"/>
    </location>
</feature>
<dbReference type="Pfam" id="PF00005">
    <property type="entry name" value="ABC_tran"/>
    <property type="match status" value="3"/>
</dbReference>
<feature type="domain" description="ABC transporter" evidence="13">
    <location>
        <begin position="1233"/>
        <end position="1581"/>
    </location>
</feature>
<dbReference type="EMBL" id="JABEZX010000012">
    <property type="protein sequence ID" value="MBA0572724.1"/>
    <property type="molecule type" value="Genomic_DNA"/>
</dbReference>
<feature type="transmembrane region" description="Helical" evidence="12">
    <location>
        <begin position="485"/>
        <end position="510"/>
    </location>
</feature>
<dbReference type="InterPro" id="IPR003439">
    <property type="entry name" value="ABC_transporter-like_ATP-bd"/>
</dbReference>
<evidence type="ECO:0000256" key="10">
    <source>
        <dbReference type="ARBA" id="ARBA00023136"/>
    </source>
</evidence>
<evidence type="ECO:0000313" key="16">
    <source>
        <dbReference type="Proteomes" id="UP000593572"/>
    </source>
</evidence>
<keyword evidence="7" id="KW-0067">ATP-binding</keyword>
<keyword evidence="6" id="KW-0547">Nucleotide-binding</keyword>
<accession>A0A7J8N796</accession>
<keyword evidence="8" id="KW-1278">Translocase</keyword>
<dbReference type="CDD" id="cd03244">
    <property type="entry name" value="ABCC_MRP_domain2"/>
    <property type="match status" value="1"/>
</dbReference>
<evidence type="ECO:0000256" key="12">
    <source>
        <dbReference type="SAM" id="Phobius"/>
    </source>
</evidence>
<dbReference type="Gene3D" id="3.40.50.300">
    <property type="entry name" value="P-loop containing nucleotide triphosphate hydrolases"/>
    <property type="match status" value="3"/>
</dbReference>
<dbReference type="GO" id="GO:0008559">
    <property type="term" value="F:ABC-type xenobiotic transporter activity"/>
    <property type="evidence" value="ECO:0007669"/>
    <property type="project" value="UniProtKB-EC"/>
</dbReference>
<evidence type="ECO:0000256" key="4">
    <source>
        <dbReference type="ARBA" id="ARBA00022448"/>
    </source>
</evidence>
<dbReference type="InterPro" id="IPR017871">
    <property type="entry name" value="ABC_transporter-like_CS"/>
</dbReference>
<evidence type="ECO:0000256" key="6">
    <source>
        <dbReference type="ARBA" id="ARBA00022741"/>
    </source>
</evidence>
<evidence type="ECO:0000256" key="1">
    <source>
        <dbReference type="ARBA" id="ARBA00004141"/>
    </source>
</evidence>
<feature type="transmembrane region" description="Helical" evidence="12">
    <location>
        <begin position="304"/>
        <end position="321"/>
    </location>
</feature>
<dbReference type="PROSITE" id="PS50893">
    <property type="entry name" value="ABC_TRANSPORTER_2"/>
    <property type="match status" value="2"/>
</dbReference>
<dbReference type="CDD" id="cd18580">
    <property type="entry name" value="ABC_6TM_ABCC_D2"/>
    <property type="match status" value="1"/>
</dbReference>
<organism evidence="15 16">
    <name type="scientific">Gossypium lobatum</name>
    <dbReference type="NCBI Taxonomy" id="34289"/>
    <lineage>
        <taxon>Eukaryota</taxon>
        <taxon>Viridiplantae</taxon>
        <taxon>Streptophyta</taxon>
        <taxon>Embryophyta</taxon>
        <taxon>Tracheophyta</taxon>
        <taxon>Spermatophyta</taxon>
        <taxon>Magnoliopsida</taxon>
        <taxon>eudicotyledons</taxon>
        <taxon>Gunneridae</taxon>
        <taxon>Pentapetalae</taxon>
        <taxon>rosids</taxon>
        <taxon>malvids</taxon>
        <taxon>Malvales</taxon>
        <taxon>Malvaceae</taxon>
        <taxon>Malvoideae</taxon>
        <taxon>Gossypium</taxon>
    </lineage>
</organism>
<keyword evidence="16" id="KW-1185">Reference proteome</keyword>
<feature type="transmembrane region" description="Helical" evidence="12">
    <location>
        <begin position="1020"/>
        <end position="1041"/>
    </location>
</feature>
<dbReference type="GO" id="GO:0016020">
    <property type="term" value="C:membrane"/>
    <property type="evidence" value="ECO:0007669"/>
    <property type="project" value="UniProtKB-SubCell"/>
</dbReference>
<dbReference type="CDD" id="cd18579">
    <property type="entry name" value="ABC_6TM_ABCC_D1"/>
    <property type="match status" value="1"/>
</dbReference>
<evidence type="ECO:0000259" key="14">
    <source>
        <dbReference type="PROSITE" id="PS50929"/>
    </source>
</evidence>
<dbReference type="InterPro" id="IPR050173">
    <property type="entry name" value="ABC_transporter_C-like"/>
</dbReference>
<name>A0A7J8N796_9ROSI</name>
<comment type="similarity">
    <text evidence="2">Belongs to the ABC transporter superfamily. ABCC family. Conjugate transporter (TC 3.A.1.208) subfamily.</text>
</comment>
<feature type="transmembrane region" description="Helical" evidence="12">
    <location>
        <begin position="1106"/>
        <end position="1126"/>
    </location>
</feature>
<feature type="transmembrane region" description="Helical" evidence="12">
    <location>
        <begin position="46"/>
        <end position="71"/>
    </location>
</feature>
<evidence type="ECO:0000256" key="7">
    <source>
        <dbReference type="ARBA" id="ARBA00022840"/>
    </source>
</evidence>
<keyword evidence="10 12" id="KW-0472">Membrane</keyword>
<feature type="domain" description="ABC transmembrane type-1" evidence="14">
    <location>
        <begin position="269"/>
        <end position="549"/>
    </location>
</feature>
<keyword evidence="4" id="KW-0813">Transport</keyword>
<dbReference type="FunFam" id="1.20.1560.10:FF:000003">
    <property type="entry name" value="ABC transporter C family member 10"/>
    <property type="match status" value="1"/>
</dbReference>
<dbReference type="Pfam" id="PF00664">
    <property type="entry name" value="ABC_membrane"/>
    <property type="match status" value="2"/>
</dbReference>
<feature type="domain" description="ABC transporter" evidence="13">
    <location>
        <begin position="582"/>
        <end position="810"/>
    </location>
</feature>
<dbReference type="SUPFAM" id="SSF52540">
    <property type="entry name" value="P-loop containing nucleoside triphosphate hydrolases"/>
    <property type="match status" value="2"/>
</dbReference>
<keyword evidence="5 12" id="KW-0812">Transmembrane</keyword>
<dbReference type="InterPro" id="IPR044746">
    <property type="entry name" value="ABCC_6TM_D1"/>
</dbReference>
<dbReference type="InterPro" id="IPR027417">
    <property type="entry name" value="P-loop_NTPase"/>
</dbReference>
<feature type="transmembrane region" description="Helical" evidence="12">
    <location>
        <begin position="112"/>
        <end position="133"/>
    </location>
</feature>
<protein>
    <recommendedName>
        <fullName evidence="3">ABC-type xenobiotic transporter</fullName>
        <ecNumber evidence="3">7.6.2.2</ecNumber>
    </recommendedName>
</protein>
<feature type="transmembrane region" description="Helical" evidence="12">
    <location>
        <begin position="994"/>
        <end position="1014"/>
    </location>
</feature>
<proteinExistence type="inferred from homology"/>
<evidence type="ECO:0000256" key="3">
    <source>
        <dbReference type="ARBA" id="ARBA00012191"/>
    </source>
</evidence>
<evidence type="ECO:0000256" key="2">
    <source>
        <dbReference type="ARBA" id="ARBA00009726"/>
    </source>
</evidence>
<dbReference type="CDD" id="cd03250">
    <property type="entry name" value="ABCC_MRP_domain1"/>
    <property type="match status" value="1"/>
</dbReference>
<dbReference type="Gene3D" id="1.20.1560.10">
    <property type="entry name" value="ABC transporter type 1, transmembrane domain"/>
    <property type="match status" value="2"/>
</dbReference>